<gene>
    <name evidence="1" type="ORF">CPELLU_LOCUS21788</name>
</gene>
<name>A0A9N9KLT5_9GLOM</name>
<evidence type="ECO:0000313" key="1">
    <source>
        <dbReference type="EMBL" id="CAG8839008.1"/>
    </source>
</evidence>
<accession>A0A9N9KLT5</accession>
<protein>
    <submittedName>
        <fullName evidence="1">1400_t:CDS:1</fullName>
    </submittedName>
</protein>
<dbReference type="AlphaFoldDB" id="A0A9N9KLT5"/>
<reference evidence="1" key="1">
    <citation type="submission" date="2021-06" db="EMBL/GenBank/DDBJ databases">
        <authorList>
            <person name="Kallberg Y."/>
            <person name="Tangrot J."/>
            <person name="Rosling A."/>
        </authorList>
    </citation>
    <scope>NUCLEOTIDE SEQUENCE</scope>
    <source>
        <strain evidence="1">FL966</strain>
    </source>
</reference>
<organism evidence="1 2">
    <name type="scientific">Cetraspora pellucida</name>
    <dbReference type="NCBI Taxonomy" id="1433469"/>
    <lineage>
        <taxon>Eukaryota</taxon>
        <taxon>Fungi</taxon>
        <taxon>Fungi incertae sedis</taxon>
        <taxon>Mucoromycota</taxon>
        <taxon>Glomeromycotina</taxon>
        <taxon>Glomeromycetes</taxon>
        <taxon>Diversisporales</taxon>
        <taxon>Gigasporaceae</taxon>
        <taxon>Cetraspora</taxon>
    </lineage>
</organism>
<dbReference type="Proteomes" id="UP000789759">
    <property type="component" value="Unassembled WGS sequence"/>
</dbReference>
<keyword evidence="2" id="KW-1185">Reference proteome</keyword>
<sequence length="133" mass="15419">FRGVYFDRVNALYGMNYDGTNFVGIFLTNGRYTEAAFAEVKNYENKLFLCNIDNLYDTLIRIIKNNNNNNSDSNDNNNLITIENTNINNYSIVYPNLTINYTGVEKQVVIIKDSIRYSPYKRINNDTNNDITD</sequence>
<evidence type="ECO:0000313" key="2">
    <source>
        <dbReference type="Proteomes" id="UP000789759"/>
    </source>
</evidence>
<comment type="caution">
    <text evidence="1">The sequence shown here is derived from an EMBL/GenBank/DDBJ whole genome shotgun (WGS) entry which is preliminary data.</text>
</comment>
<feature type="non-terminal residue" evidence="1">
    <location>
        <position position="1"/>
    </location>
</feature>
<proteinExistence type="predicted"/>
<dbReference type="EMBL" id="CAJVQA010085908">
    <property type="protein sequence ID" value="CAG8839008.1"/>
    <property type="molecule type" value="Genomic_DNA"/>
</dbReference>